<dbReference type="PANTHER" id="PTHR23513">
    <property type="entry name" value="INTEGRAL MEMBRANE EFFLUX PROTEIN-RELATED"/>
    <property type="match status" value="1"/>
</dbReference>
<evidence type="ECO:0000313" key="9">
    <source>
        <dbReference type="Proteomes" id="UP000649753"/>
    </source>
</evidence>
<organism evidence="8 9">
    <name type="scientific">Plantactinospora soyae</name>
    <dbReference type="NCBI Taxonomy" id="1544732"/>
    <lineage>
        <taxon>Bacteria</taxon>
        <taxon>Bacillati</taxon>
        <taxon>Actinomycetota</taxon>
        <taxon>Actinomycetes</taxon>
        <taxon>Micromonosporales</taxon>
        <taxon>Micromonosporaceae</taxon>
        <taxon>Plantactinospora</taxon>
    </lineage>
</organism>
<dbReference type="Proteomes" id="UP000649753">
    <property type="component" value="Unassembled WGS sequence"/>
</dbReference>
<proteinExistence type="predicted"/>
<dbReference type="GO" id="GO:0022857">
    <property type="term" value="F:transmembrane transporter activity"/>
    <property type="evidence" value="ECO:0007669"/>
    <property type="project" value="InterPro"/>
</dbReference>
<dbReference type="RefSeq" id="WP_192769591.1">
    <property type="nucleotide sequence ID" value="NZ_JADBEB010000001.1"/>
</dbReference>
<dbReference type="CDD" id="cd06173">
    <property type="entry name" value="MFS_MefA_like"/>
    <property type="match status" value="1"/>
</dbReference>
<dbReference type="InterPro" id="IPR011701">
    <property type="entry name" value="MFS"/>
</dbReference>
<keyword evidence="5 7" id="KW-0472">Membrane</keyword>
<evidence type="ECO:0000256" key="5">
    <source>
        <dbReference type="ARBA" id="ARBA00023136"/>
    </source>
</evidence>
<dbReference type="InterPro" id="IPR036259">
    <property type="entry name" value="MFS_trans_sf"/>
</dbReference>
<evidence type="ECO:0000256" key="1">
    <source>
        <dbReference type="ARBA" id="ARBA00004651"/>
    </source>
</evidence>
<evidence type="ECO:0000256" key="4">
    <source>
        <dbReference type="ARBA" id="ARBA00022989"/>
    </source>
</evidence>
<dbReference type="Gene3D" id="1.20.1250.20">
    <property type="entry name" value="MFS general substrate transporter like domains"/>
    <property type="match status" value="1"/>
</dbReference>
<sequence>MTTTRPGTAAGPDDRAAPAPEQDAPPLWRGRDFPLFWAGQTLSALGDSFSLVAVPLLVLHATGSVARMGLLTGLAGAATIVAGIFAGFLVDRVDRRRLLIGCDLARAVGYALIPLVWLFSPQLWLLYLIAPACAAIGMIFQVGYVAAVPRLVDPAQVTRANGQLYASYATAGLAGPLLAGVLSAAFGPTAAIGIDAGTFALSALGLGLVRLRAPAATRPDARNGAPAARGNWTDLLVGVRFLWRHPVLRALTVLLSFLTFLTIGLTDIFIYHVKHDLGRSDGAVGYVLAGAAAGTVVAALLVAPIRRRLGFGACWIGAYALAGLAIAGAGLTVTVPALAVLVTGYAFCTATAGICSLSLRQQVTPDHLLGRVTSAFWTLHSALGPLGAAVLTVAVARYGTAPVCLAAGAVCLGIAAVAILTPIRHARPELLPMRSA</sequence>
<dbReference type="PANTHER" id="PTHR23513:SF6">
    <property type="entry name" value="MAJOR FACILITATOR SUPERFAMILY ASSOCIATED DOMAIN-CONTAINING PROTEIN"/>
    <property type="match status" value="1"/>
</dbReference>
<feature type="transmembrane region" description="Helical" evidence="7">
    <location>
        <begin position="125"/>
        <end position="152"/>
    </location>
</feature>
<feature type="transmembrane region" description="Helical" evidence="7">
    <location>
        <begin position="337"/>
        <end position="360"/>
    </location>
</feature>
<feature type="compositionally biased region" description="Low complexity" evidence="6">
    <location>
        <begin position="1"/>
        <end position="11"/>
    </location>
</feature>
<gene>
    <name evidence="8" type="ORF">H4W31_005905</name>
</gene>
<dbReference type="EMBL" id="JADBEB010000001">
    <property type="protein sequence ID" value="MBE1490267.1"/>
    <property type="molecule type" value="Genomic_DNA"/>
</dbReference>
<dbReference type="GO" id="GO:0005886">
    <property type="term" value="C:plasma membrane"/>
    <property type="evidence" value="ECO:0007669"/>
    <property type="project" value="UniProtKB-SubCell"/>
</dbReference>
<feature type="transmembrane region" description="Helical" evidence="7">
    <location>
        <begin position="309"/>
        <end position="331"/>
    </location>
</feature>
<feature type="transmembrane region" description="Helical" evidence="7">
    <location>
        <begin position="372"/>
        <end position="394"/>
    </location>
</feature>
<comment type="subcellular location">
    <subcellularLocation>
        <location evidence="1">Cell membrane</location>
        <topology evidence="1">Multi-pass membrane protein</topology>
    </subcellularLocation>
</comment>
<name>A0A927M937_9ACTN</name>
<keyword evidence="9" id="KW-1185">Reference proteome</keyword>
<feature type="region of interest" description="Disordered" evidence="6">
    <location>
        <begin position="1"/>
        <end position="25"/>
    </location>
</feature>
<feature type="transmembrane region" description="Helical" evidence="7">
    <location>
        <begin position="250"/>
        <end position="271"/>
    </location>
</feature>
<feature type="transmembrane region" description="Helical" evidence="7">
    <location>
        <begin position="164"/>
        <end position="184"/>
    </location>
</feature>
<protein>
    <submittedName>
        <fullName evidence="8">MFS family permease</fullName>
    </submittedName>
</protein>
<dbReference type="AlphaFoldDB" id="A0A927M937"/>
<evidence type="ECO:0000256" key="6">
    <source>
        <dbReference type="SAM" id="MobiDB-lite"/>
    </source>
</evidence>
<feature type="transmembrane region" description="Helical" evidence="7">
    <location>
        <begin position="35"/>
        <end position="58"/>
    </location>
</feature>
<accession>A0A927M937</accession>
<evidence type="ECO:0000256" key="2">
    <source>
        <dbReference type="ARBA" id="ARBA00022475"/>
    </source>
</evidence>
<evidence type="ECO:0000313" key="8">
    <source>
        <dbReference type="EMBL" id="MBE1490267.1"/>
    </source>
</evidence>
<feature type="transmembrane region" description="Helical" evidence="7">
    <location>
        <begin position="400"/>
        <end position="423"/>
    </location>
</feature>
<comment type="caution">
    <text evidence="8">The sequence shown here is derived from an EMBL/GenBank/DDBJ whole genome shotgun (WGS) entry which is preliminary data.</text>
</comment>
<feature type="transmembrane region" description="Helical" evidence="7">
    <location>
        <begin position="190"/>
        <end position="209"/>
    </location>
</feature>
<dbReference type="PRINTS" id="PR01035">
    <property type="entry name" value="TCRTETA"/>
</dbReference>
<evidence type="ECO:0000256" key="7">
    <source>
        <dbReference type="SAM" id="Phobius"/>
    </source>
</evidence>
<feature type="transmembrane region" description="Helical" evidence="7">
    <location>
        <begin position="70"/>
        <end position="91"/>
    </location>
</feature>
<keyword evidence="4 7" id="KW-1133">Transmembrane helix</keyword>
<keyword evidence="3 7" id="KW-0812">Transmembrane</keyword>
<dbReference type="Pfam" id="PF07690">
    <property type="entry name" value="MFS_1"/>
    <property type="match status" value="1"/>
</dbReference>
<feature type="transmembrane region" description="Helical" evidence="7">
    <location>
        <begin position="283"/>
        <end position="302"/>
    </location>
</feature>
<evidence type="ECO:0000256" key="3">
    <source>
        <dbReference type="ARBA" id="ARBA00022692"/>
    </source>
</evidence>
<reference evidence="8" key="1">
    <citation type="submission" date="2020-10" db="EMBL/GenBank/DDBJ databases">
        <title>Sequencing the genomes of 1000 actinobacteria strains.</title>
        <authorList>
            <person name="Klenk H.-P."/>
        </authorList>
    </citation>
    <scope>NUCLEOTIDE SEQUENCE</scope>
    <source>
        <strain evidence="8">DSM 46832</strain>
    </source>
</reference>
<dbReference type="InterPro" id="IPR001958">
    <property type="entry name" value="Tet-R_TetA/multi-R_MdtG-like"/>
</dbReference>
<keyword evidence="2" id="KW-1003">Cell membrane</keyword>
<feature type="transmembrane region" description="Helical" evidence="7">
    <location>
        <begin position="98"/>
        <end position="119"/>
    </location>
</feature>
<dbReference type="SUPFAM" id="SSF103473">
    <property type="entry name" value="MFS general substrate transporter"/>
    <property type="match status" value="1"/>
</dbReference>